<dbReference type="Proteomes" id="UP001281410">
    <property type="component" value="Unassembled WGS sequence"/>
</dbReference>
<organism evidence="1 2">
    <name type="scientific">Dipteronia sinensis</name>
    <dbReference type="NCBI Taxonomy" id="43782"/>
    <lineage>
        <taxon>Eukaryota</taxon>
        <taxon>Viridiplantae</taxon>
        <taxon>Streptophyta</taxon>
        <taxon>Embryophyta</taxon>
        <taxon>Tracheophyta</taxon>
        <taxon>Spermatophyta</taxon>
        <taxon>Magnoliopsida</taxon>
        <taxon>eudicotyledons</taxon>
        <taxon>Gunneridae</taxon>
        <taxon>Pentapetalae</taxon>
        <taxon>rosids</taxon>
        <taxon>malvids</taxon>
        <taxon>Sapindales</taxon>
        <taxon>Sapindaceae</taxon>
        <taxon>Hippocastanoideae</taxon>
        <taxon>Acereae</taxon>
        <taxon>Dipteronia</taxon>
    </lineage>
</organism>
<protein>
    <submittedName>
        <fullName evidence="1">Uncharacterized protein</fullName>
    </submittedName>
</protein>
<keyword evidence="2" id="KW-1185">Reference proteome</keyword>
<gene>
    <name evidence="1" type="ORF">Dsin_023444</name>
</gene>
<comment type="caution">
    <text evidence="1">The sequence shown here is derived from an EMBL/GenBank/DDBJ whole genome shotgun (WGS) entry which is preliminary data.</text>
</comment>
<dbReference type="AlphaFoldDB" id="A0AAE0A3K7"/>
<dbReference type="EMBL" id="JANJYJ010000007">
    <property type="protein sequence ID" value="KAK3200029.1"/>
    <property type="molecule type" value="Genomic_DNA"/>
</dbReference>
<evidence type="ECO:0000313" key="2">
    <source>
        <dbReference type="Proteomes" id="UP001281410"/>
    </source>
</evidence>
<name>A0AAE0A3K7_9ROSI</name>
<evidence type="ECO:0000313" key="1">
    <source>
        <dbReference type="EMBL" id="KAK3200029.1"/>
    </source>
</evidence>
<sequence length="112" mass="12744">MARGILFYYGEDLRNFAWKNHRAGTPLRVIDPILRGGFHSGNDAMHCHWIIMCARSCAKSVDLMLNSCFRDLPRPGKPARSWRDTSELDNPESTLLDTRSVECSMNEISISD</sequence>
<proteinExistence type="predicted"/>
<accession>A0AAE0A3K7</accession>
<reference evidence="1" key="1">
    <citation type="journal article" date="2023" name="Plant J.">
        <title>Genome sequences and population genomics provide insights into the demographic history, inbreeding, and mutation load of two 'living fossil' tree species of Dipteronia.</title>
        <authorList>
            <person name="Feng Y."/>
            <person name="Comes H.P."/>
            <person name="Chen J."/>
            <person name="Zhu S."/>
            <person name="Lu R."/>
            <person name="Zhang X."/>
            <person name="Li P."/>
            <person name="Qiu J."/>
            <person name="Olsen K.M."/>
            <person name="Qiu Y."/>
        </authorList>
    </citation>
    <scope>NUCLEOTIDE SEQUENCE</scope>
    <source>
        <strain evidence="1">NBL</strain>
    </source>
</reference>